<dbReference type="Pfam" id="PF10551">
    <property type="entry name" value="MULE"/>
    <property type="match status" value="1"/>
</dbReference>
<evidence type="ECO:0000313" key="3">
    <source>
        <dbReference type="Proteomes" id="UP000276133"/>
    </source>
</evidence>
<keyword evidence="3" id="KW-1185">Reference proteome</keyword>
<feature type="domain" description="MULE transposase" evidence="1">
    <location>
        <begin position="39"/>
        <end position="131"/>
    </location>
</feature>
<organism evidence="2 3">
    <name type="scientific">Brachionus plicatilis</name>
    <name type="common">Marine rotifer</name>
    <name type="synonym">Brachionus muelleri</name>
    <dbReference type="NCBI Taxonomy" id="10195"/>
    <lineage>
        <taxon>Eukaryota</taxon>
        <taxon>Metazoa</taxon>
        <taxon>Spiralia</taxon>
        <taxon>Gnathifera</taxon>
        <taxon>Rotifera</taxon>
        <taxon>Eurotatoria</taxon>
        <taxon>Monogononta</taxon>
        <taxon>Pseudotrocha</taxon>
        <taxon>Ploima</taxon>
        <taxon>Brachionidae</taxon>
        <taxon>Brachionus</taxon>
    </lineage>
</organism>
<comment type="caution">
    <text evidence="2">The sequence shown here is derived from an EMBL/GenBank/DDBJ whole genome shotgun (WGS) entry which is preliminary data.</text>
</comment>
<sequence length="177" mass="21049">MTYRNKLFFYHDSGPSDEKRILIITTEDNLRLLEKHRVYFYDGTFDISPVLFTQLYTIHVIVKNKDLALVYAMLPNKKQTTYSKFFRTIKSLINKDPKSVNVDFEKAVFNALSSVFLGVHIYGCYFHLTQNFWHIRYVYKKLKAVLDNSFLPFLDYVGKYYIGNRLKPARFPFPAWN</sequence>
<dbReference type="Proteomes" id="UP000276133">
    <property type="component" value="Unassembled WGS sequence"/>
</dbReference>
<reference evidence="2 3" key="1">
    <citation type="journal article" date="2018" name="Sci. Rep.">
        <title>Genomic signatures of local adaptation to the degree of environmental predictability in rotifers.</title>
        <authorList>
            <person name="Franch-Gras L."/>
            <person name="Hahn C."/>
            <person name="Garcia-Roger E.M."/>
            <person name="Carmona M.J."/>
            <person name="Serra M."/>
            <person name="Gomez A."/>
        </authorList>
    </citation>
    <scope>NUCLEOTIDE SEQUENCE [LARGE SCALE GENOMIC DNA]</scope>
    <source>
        <strain evidence="2">HYR1</strain>
    </source>
</reference>
<protein>
    <recommendedName>
        <fullName evidence="1">MULE transposase domain-containing protein</fullName>
    </recommendedName>
</protein>
<dbReference type="AlphaFoldDB" id="A0A3M7S9J4"/>
<evidence type="ECO:0000313" key="2">
    <source>
        <dbReference type="EMBL" id="RNA32248.1"/>
    </source>
</evidence>
<evidence type="ECO:0000259" key="1">
    <source>
        <dbReference type="Pfam" id="PF10551"/>
    </source>
</evidence>
<gene>
    <name evidence="2" type="ORF">BpHYR1_049995</name>
</gene>
<accession>A0A3M7S9J4</accession>
<dbReference type="EMBL" id="REGN01001825">
    <property type="protein sequence ID" value="RNA32248.1"/>
    <property type="molecule type" value="Genomic_DNA"/>
</dbReference>
<name>A0A3M7S9J4_BRAPC</name>
<dbReference type="InterPro" id="IPR018289">
    <property type="entry name" value="MULE_transposase_dom"/>
</dbReference>
<proteinExistence type="predicted"/>
<dbReference type="OrthoDB" id="93990at2759"/>